<reference evidence="2 5" key="2">
    <citation type="submission" date="2019-11" db="EMBL/GenBank/DDBJ databases">
        <title>Draft genome sequences of five Paenibacillus species of dairy origin.</title>
        <authorList>
            <person name="Olajide A.M."/>
            <person name="Chen S."/>
            <person name="Lapointe G."/>
        </authorList>
    </citation>
    <scope>NUCLEOTIDE SEQUENCE [LARGE SCALE GENOMIC DNA]</scope>
    <source>
        <strain evidence="2 5">3CS1</strain>
    </source>
</reference>
<dbReference type="SUPFAM" id="SSF49503">
    <property type="entry name" value="Cupredoxins"/>
    <property type="match status" value="1"/>
</dbReference>
<organism evidence="3 4">
    <name type="scientific">Paenibacillus campinasensis</name>
    <dbReference type="NCBI Taxonomy" id="66347"/>
    <lineage>
        <taxon>Bacteria</taxon>
        <taxon>Bacillati</taxon>
        <taxon>Bacillota</taxon>
        <taxon>Bacilli</taxon>
        <taxon>Bacillales</taxon>
        <taxon>Paenibacillaceae</taxon>
        <taxon>Paenibacillus</taxon>
    </lineage>
</organism>
<protein>
    <submittedName>
        <fullName evidence="3">Cytochrome C oxidase subunit II</fullName>
    </submittedName>
</protein>
<keyword evidence="1" id="KW-0732">Signal</keyword>
<dbReference type="Proteomes" id="UP000435177">
    <property type="component" value="Unassembled WGS sequence"/>
</dbReference>
<feature type="chain" id="PRO_5039233904" evidence="1">
    <location>
        <begin position="22"/>
        <end position="128"/>
    </location>
</feature>
<evidence type="ECO:0000313" key="3">
    <source>
        <dbReference type="EMBL" id="PAD74905.1"/>
    </source>
</evidence>
<dbReference type="Gene3D" id="2.60.40.420">
    <property type="entry name" value="Cupredoxins - blue copper proteins"/>
    <property type="match status" value="1"/>
</dbReference>
<evidence type="ECO:0000256" key="1">
    <source>
        <dbReference type="SAM" id="SignalP"/>
    </source>
</evidence>
<keyword evidence="5" id="KW-1185">Reference proteome</keyword>
<name>A0A268EP56_9BACL</name>
<evidence type="ECO:0000313" key="4">
    <source>
        <dbReference type="Proteomes" id="UP000215596"/>
    </source>
</evidence>
<accession>A0A268EP56</accession>
<feature type="signal peptide" evidence="1">
    <location>
        <begin position="1"/>
        <end position="21"/>
    </location>
</feature>
<dbReference type="RefSeq" id="WP_095266326.1">
    <property type="nucleotide sequence ID" value="NZ_NPBY01000049.1"/>
</dbReference>
<sequence length="128" mass="13766">MKKSIALAVTCALLLVLAACGGNQNEAQNDSGIMETGVAPEAELVIKGSNFKFDQEEYHLKKGVPVQISYENEEGNHGIMIPGLGLQLDRNNNSKVIVPEETGEFEVSCSIMCGSGHSQMISKIIVEE</sequence>
<dbReference type="Proteomes" id="UP000215596">
    <property type="component" value="Unassembled WGS sequence"/>
</dbReference>
<dbReference type="InterPro" id="IPR008972">
    <property type="entry name" value="Cupredoxin"/>
</dbReference>
<dbReference type="EMBL" id="WOAA01000005">
    <property type="protein sequence ID" value="MUG66066.1"/>
    <property type="molecule type" value="Genomic_DNA"/>
</dbReference>
<evidence type="ECO:0000313" key="5">
    <source>
        <dbReference type="Proteomes" id="UP000435177"/>
    </source>
</evidence>
<reference evidence="3 4" key="1">
    <citation type="submission" date="2017-07" db="EMBL/GenBank/DDBJ databases">
        <title>Isolation and whole genome analysis of endospore-forming bacteria from heroin.</title>
        <authorList>
            <person name="Kalinowski J."/>
            <person name="Ahrens B."/>
            <person name="Al-Dilaimi A."/>
            <person name="Winkler A."/>
            <person name="Wibberg D."/>
            <person name="Schleenbecker U."/>
            <person name="Ruckert C."/>
            <person name="Wolfel R."/>
            <person name="Grass G."/>
        </authorList>
    </citation>
    <scope>NUCLEOTIDE SEQUENCE [LARGE SCALE GENOMIC DNA]</scope>
    <source>
        <strain evidence="3 4">7537-G1</strain>
    </source>
</reference>
<proteinExistence type="predicted"/>
<dbReference type="OrthoDB" id="279535at2"/>
<comment type="caution">
    <text evidence="3">The sequence shown here is derived from an EMBL/GenBank/DDBJ whole genome shotgun (WGS) entry which is preliminary data.</text>
</comment>
<dbReference type="PROSITE" id="PS51257">
    <property type="entry name" value="PROKAR_LIPOPROTEIN"/>
    <property type="match status" value="1"/>
</dbReference>
<dbReference type="EMBL" id="NPBY01000049">
    <property type="protein sequence ID" value="PAD74905.1"/>
    <property type="molecule type" value="Genomic_DNA"/>
</dbReference>
<gene>
    <name evidence="3" type="ORF">CHH67_16610</name>
    <name evidence="2" type="ORF">GNP94_08580</name>
</gene>
<dbReference type="AlphaFoldDB" id="A0A268EP56"/>
<evidence type="ECO:0000313" key="2">
    <source>
        <dbReference type="EMBL" id="MUG66066.1"/>
    </source>
</evidence>